<dbReference type="Pfam" id="PF00941">
    <property type="entry name" value="FAD_binding_5"/>
    <property type="match status" value="1"/>
</dbReference>
<dbReference type="Gene3D" id="3.30.43.10">
    <property type="entry name" value="Uridine Diphospho-n-acetylenolpyruvylglucosamine Reductase, domain 2"/>
    <property type="match status" value="1"/>
</dbReference>
<dbReference type="OrthoDB" id="9789842at2"/>
<dbReference type="InterPro" id="IPR036683">
    <property type="entry name" value="CO_DH_flav_C_dom_sf"/>
</dbReference>
<name>A0A174GX04_9CLOT</name>
<dbReference type="InterPro" id="IPR036318">
    <property type="entry name" value="FAD-bd_PCMH-like_sf"/>
</dbReference>
<keyword evidence="1" id="KW-0285">Flavoprotein</keyword>
<dbReference type="EC" id="1.17.1.-" evidence="4"/>
<dbReference type="Gene3D" id="3.30.465.10">
    <property type="match status" value="1"/>
</dbReference>
<protein>
    <submittedName>
        <fullName evidence="4">Purine hydroxlyse subunit gamma</fullName>
        <ecNumber evidence="4">1.17.1.-</ecNumber>
        <ecNumber evidence="4">1.17.1.5</ecNumber>
    </submittedName>
</protein>
<dbReference type="SUPFAM" id="SSF55447">
    <property type="entry name" value="CO dehydrogenase flavoprotein C-terminal domain-like"/>
    <property type="match status" value="1"/>
</dbReference>
<dbReference type="AlphaFoldDB" id="A0A174GX04"/>
<dbReference type="EC" id="1.17.1.5" evidence="4"/>
<accession>A0A174GX04</accession>
<dbReference type="PANTHER" id="PTHR42659">
    <property type="entry name" value="XANTHINE DEHYDROGENASE SUBUNIT C-RELATED"/>
    <property type="match status" value="1"/>
</dbReference>
<dbReference type="PROSITE" id="PS51387">
    <property type="entry name" value="FAD_PCMH"/>
    <property type="match status" value="1"/>
</dbReference>
<dbReference type="Proteomes" id="UP000095558">
    <property type="component" value="Unassembled WGS sequence"/>
</dbReference>
<reference evidence="4 5" key="1">
    <citation type="submission" date="2015-09" db="EMBL/GenBank/DDBJ databases">
        <authorList>
            <consortium name="Pathogen Informatics"/>
        </authorList>
    </citation>
    <scope>NUCLEOTIDE SEQUENCE [LARGE SCALE GENOMIC DNA]</scope>
    <source>
        <strain evidence="4 5">2789STDY5834855</strain>
    </source>
</reference>
<dbReference type="GO" id="GO:0050138">
    <property type="term" value="F:nicotinate dehydrogenase activity"/>
    <property type="evidence" value="ECO:0007669"/>
    <property type="project" value="UniProtKB-EC"/>
</dbReference>
<organism evidence="4 5">
    <name type="scientific">Clostridium disporicum</name>
    <dbReference type="NCBI Taxonomy" id="84024"/>
    <lineage>
        <taxon>Bacteria</taxon>
        <taxon>Bacillati</taxon>
        <taxon>Bacillota</taxon>
        <taxon>Clostridia</taxon>
        <taxon>Eubacteriales</taxon>
        <taxon>Clostridiaceae</taxon>
        <taxon>Clostridium</taxon>
    </lineage>
</organism>
<dbReference type="Gene3D" id="3.30.390.50">
    <property type="entry name" value="CO dehydrogenase flavoprotein, C-terminal domain"/>
    <property type="match status" value="1"/>
</dbReference>
<dbReference type="InterPro" id="IPR005107">
    <property type="entry name" value="CO_DH_flav_C"/>
</dbReference>
<dbReference type="GO" id="GO:0071949">
    <property type="term" value="F:FAD binding"/>
    <property type="evidence" value="ECO:0007669"/>
    <property type="project" value="InterPro"/>
</dbReference>
<feature type="domain" description="FAD-binding PCMH-type" evidence="3">
    <location>
        <begin position="1"/>
        <end position="171"/>
    </location>
</feature>
<dbReference type="InterPro" id="IPR016167">
    <property type="entry name" value="FAD-bd_PCMH_sub1"/>
</dbReference>
<evidence type="ECO:0000259" key="3">
    <source>
        <dbReference type="PROSITE" id="PS51387"/>
    </source>
</evidence>
<evidence type="ECO:0000256" key="2">
    <source>
        <dbReference type="ARBA" id="ARBA00023002"/>
    </source>
</evidence>
<dbReference type="PANTHER" id="PTHR42659:SF9">
    <property type="entry name" value="XANTHINE DEHYDROGENASE FAD-BINDING SUBUNIT XDHB-RELATED"/>
    <property type="match status" value="1"/>
</dbReference>
<evidence type="ECO:0000313" key="4">
    <source>
        <dbReference type="EMBL" id="CUO66481.1"/>
    </source>
</evidence>
<dbReference type="SMART" id="SM01092">
    <property type="entry name" value="CO_deh_flav_C"/>
    <property type="match status" value="1"/>
</dbReference>
<evidence type="ECO:0000313" key="5">
    <source>
        <dbReference type="Proteomes" id="UP000095558"/>
    </source>
</evidence>
<dbReference type="InterPro" id="IPR002346">
    <property type="entry name" value="Mopterin_DH_FAD-bd"/>
</dbReference>
<dbReference type="InterPro" id="IPR016166">
    <property type="entry name" value="FAD-bd_PCMH"/>
</dbReference>
<gene>
    <name evidence="4" type="primary">ndhF_2</name>
    <name evidence="4" type="ORF">ERS852470_02994</name>
</gene>
<keyword evidence="2 4" id="KW-0560">Oxidoreductase</keyword>
<sequence>MEIYKPKTLDEAKILLFNNENSKILAGGTDLIISIRKESDLLTKIIDISKIHELYLIEEDENFICLGSMITFAELEENIKVRKYFNVLYECSKHMGSPQIRNVATIGGNVINAAPAADSIPCLISLDSEMIIESINGTRKIKVETYFKNYEKEKIKFDEILTKFIIPKKNNYSGYYKLGKRNSLAIARINVAVSLNIQDDIIKNISVAVGAAGRFPFKITQLENLLLNKNKANLLDNDVLNELENSVYNSIKGRSTAEFKKEAVKGAYKHAINNALGIEGVFN</sequence>
<evidence type="ECO:0000256" key="1">
    <source>
        <dbReference type="ARBA" id="ARBA00022630"/>
    </source>
</evidence>
<proteinExistence type="predicted"/>
<dbReference type="SUPFAM" id="SSF56176">
    <property type="entry name" value="FAD-binding/transporter-associated domain-like"/>
    <property type="match status" value="1"/>
</dbReference>
<dbReference type="Pfam" id="PF03450">
    <property type="entry name" value="CO_deh_flav_C"/>
    <property type="match status" value="1"/>
</dbReference>
<dbReference type="InterPro" id="IPR016169">
    <property type="entry name" value="FAD-bd_PCMH_sub2"/>
</dbReference>
<dbReference type="EMBL" id="CYZV01000038">
    <property type="protein sequence ID" value="CUO66481.1"/>
    <property type="molecule type" value="Genomic_DNA"/>
</dbReference>
<dbReference type="RefSeq" id="WP_055277677.1">
    <property type="nucleotide sequence ID" value="NZ_CYZV01000038.1"/>
</dbReference>
<dbReference type="InterPro" id="IPR051312">
    <property type="entry name" value="Diverse_Substr_Oxidored"/>
</dbReference>